<dbReference type="NCBIfam" id="TIGR01352">
    <property type="entry name" value="tonB_Cterm"/>
    <property type="match status" value="1"/>
</dbReference>
<dbReference type="RefSeq" id="WP_092422905.1">
    <property type="nucleotide sequence ID" value="NZ_FNCL01000003.1"/>
</dbReference>
<keyword evidence="6" id="KW-0732">Signal</keyword>
<accession>A0A1I6RNC1</accession>
<feature type="compositionally biased region" description="Low complexity" evidence="5">
    <location>
        <begin position="155"/>
        <end position="169"/>
    </location>
</feature>
<feature type="compositionally biased region" description="Acidic residues" evidence="5">
    <location>
        <begin position="170"/>
        <end position="186"/>
    </location>
</feature>
<feature type="domain" description="TonB C-terminal" evidence="7">
    <location>
        <begin position="268"/>
        <end position="354"/>
    </location>
</feature>
<feature type="compositionally biased region" description="Low complexity" evidence="5">
    <location>
        <begin position="138"/>
        <end position="149"/>
    </location>
</feature>
<evidence type="ECO:0000256" key="3">
    <source>
        <dbReference type="ARBA" id="ARBA00022989"/>
    </source>
</evidence>
<dbReference type="InterPro" id="IPR006260">
    <property type="entry name" value="TonB/TolA_C"/>
</dbReference>
<feature type="chain" id="PRO_5011476758" evidence="6">
    <location>
        <begin position="26"/>
        <end position="354"/>
    </location>
</feature>
<organism evidence="8 9">
    <name type="scientific">Alloyangia pacifica</name>
    <dbReference type="NCBI Taxonomy" id="311180"/>
    <lineage>
        <taxon>Bacteria</taxon>
        <taxon>Pseudomonadati</taxon>
        <taxon>Pseudomonadota</taxon>
        <taxon>Alphaproteobacteria</taxon>
        <taxon>Rhodobacterales</taxon>
        <taxon>Roseobacteraceae</taxon>
        <taxon>Alloyangia</taxon>
    </lineage>
</organism>
<dbReference type="OrthoDB" id="7930032at2"/>
<protein>
    <submittedName>
        <fullName evidence="8">Outer membrane transport energization protein TonB (TC 2.C.1.1.1)</fullName>
    </submittedName>
</protein>
<keyword evidence="4" id="KW-0472">Membrane</keyword>
<dbReference type="Gene3D" id="3.30.1150.10">
    <property type="match status" value="1"/>
</dbReference>
<feature type="compositionally biased region" description="Polar residues" evidence="5">
    <location>
        <begin position="344"/>
        <end position="354"/>
    </location>
</feature>
<feature type="region of interest" description="Disordered" evidence="5">
    <location>
        <begin position="129"/>
        <end position="286"/>
    </location>
</feature>
<evidence type="ECO:0000313" key="8">
    <source>
        <dbReference type="EMBL" id="SFS66217.1"/>
    </source>
</evidence>
<name>A0A1I6RNC1_9RHOB</name>
<keyword evidence="2" id="KW-0812">Transmembrane</keyword>
<feature type="signal peptide" evidence="6">
    <location>
        <begin position="1"/>
        <end position="25"/>
    </location>
</feature>
<feature type="region of interest" description="Disordered" evidence="5">
    <location>
        <begin position="66"/>
        <end position="87"/>
    </location>
</feature>
<keyword evidence="9" id="KW-1185">Reference proteome</keyword>
<dbReference type="AlphaFoldDB" id="A0A1I6RNC1"/>
<keyword evidence="3" id="KW-1133">Transmembrane helix</keyword>
<dbReference type="GO" id="GO:0016020">
    <property type="term" value="C:membrane"/>
    <property type="evidence" value="ECO:0007669"/>
    <property type="project" value="UniProtKB-SubCell"/>
</dbReference>
<gene>
    <name evidence="8" type="ORF">SAMN04488050_103234</name>
</gene>
<dbReference type="InterPro" id="IPR037682">
    <property type="entry name" value="TonB_C"/>
</dbReference>
<feature type="region of interest" description="Disordered" evidence="5">
    <location>
        <begin position="333"/>
        <end position="354"/>
    </location>
</feature>
<comment type="subcellular location">
    <subcellularLocation>
        <location evidence="1">Membrane</location>
        <topology evidence="1">Single-pass membrane protein</topology>
    </subcellularLocation>
</comment>
<evidence type="ECO:0000256" key="2">
    <source>
        <dbReference type="ARBA" id="ARBA00022692"/>
    </source>
</evidence>
<evidence type="ECO:0000259" key="7">
    <source>
        <dbReference type="PROSITE" id="PS52015"/>
    </source>
</evidence>
<feature type="compositionally biased region" description="Basic and acidic residues" evidence="5">
    <location>
        <begin position="197"/>
        <end position="208"/>
    </location>
</feature>
<evidence type="ECO:0000256" key="1">
    <source>
        <dbReference type="ARBA" id="ARBA00004167"/>
    </source>
</evidence>
<evidence type="ECO:0000256" key="6">
    <source>
        <dbReference type="SAM" id="SignalP"/>
    </source>
</evidence>
<dbReference type="EMBL" id="FOZW01000003">
    <property type="protein sequence ID" value="SFS66217.1"/>
    <property type="molecule type" value="Genomic_DNA"/>
</dbReference>
<sequence>MIASSRKVKLAAAVLAITAHGGALLAVMPPMEQAEMEGMSGGSDLALGTDFADMAVGTISADPVEDTAETVQPDQPEQVQPETVQPAQTVAPQPVTPTEAEPIDQQVAALPVVPPLEAEAVLPVVPMEPTEPEEQPEVLEAQPPQTVESAEPEVAEPVQPEPETLTAEAPEQEPLEAEEQEPEEVTETAPEQSQRPKLRDPEIAKRPPEPAPAPQPQREPEPTPEPRQQAARPQGNAEQNATAGAATGRAGGSSATSGSGGQAREAGNAAASNYPGQVMRKLSRVPRPRVNARGAAVIAFRVSGSGGLAGVSVARSSGSAALDQAALRVVRSASPFPAPPSGAQTSFTVQIKGR</sequence>
<dbReference type="STRING" id="311180.SAMN04488050_103234"/>
<feature type="compositionally biased region" description="Low complexity" evidence="5">
    <location>
        <begin position="241"/>
        <end position="257"/>
    </location>
</feature>
<reference evidence="9" key="1">
    <citation type="submission" date="2016-10" db="EMBL/GenBank/DDBJ databases">
        <authorList>
            <person name="Varghese N."/>
            <person name="Submissions S."/>
        </authorList>
    </citation>
    <scope>NUCLEOTIDE SEQUENCE [LARGE SCALE GENOMIC DNA]</scope>
    <source>
        <strain evidence="9">DSM 26894</strain>
    </source>
</reference>
<dbReference type="PROSITE" id="PS52015">
    <property type="entry name" value="TONB_CTD"/>
    <property type="match status" value="1"/>
</dbReference>
<proteinExistence type="predicted"/>
<evidence type="ECO:0000256" key="5">
    <source>
        <dbReference type="SAM" id="MobiDB-lite"/>
    </source>
</evidence>
<dbReference type="Pfam" id="PF13103">
    <property type="entry name" value="TonB_2"/>
    <property type="match status" value="1"/>
</dbReference>
<feature type="compositionally biased region" description="Low complexity" evidence="5">
    <location>
        <begin position="69"/>
        <end position="87"/>
    </location>
</feature>
<dbReference type="SUPFAM" id="SSF74653">
    <property type="entry name" value="TolA/TonB C-terminal domain"/>
    <property type="match status" value="1"/>
</dbReference>
<evidence type="ECO:0000256" key="4">
    <source>
        <dbReference type="ARBA" id="ARBA00023136"/>
    </source>
</evidence>
<dbReference type="GO" id="GO:0055085">
    <property type="term" value="P:transmembrane transport"/>
    <property type="evidence" value="ECO:0007669"/>
    <property type="project" value="InterPro"/>
</dbReference>
<evidence type="ECO:0000313" key="9">
    <source>
        <dbReference type="Proteomes" id="UP000199392"/>
    </source>
</evidence>
<dbReference type="Proteomes" id="UP000199392">
    <property type="component" value="Unassembled WGS sequence"/>
</dbReference>